<keyword evidence="3" id="KW-1185">Reference proteome</keyword>
<keyword evidence="1" id="KW-0472">Membrane</keyword>
<dbReference type="EnsemblMetazoa" id="GAUT043797-RA">
    <property type="protein sequence ID" value="GAUT043797-PA"/>
    <property type="gene ID" value="GAUT043797"/>
</dbReference>
<evidence type="ECO:0000313" key="2">
    <source>
        <dbReference type="EnsemblMetazoa" id="GAUT043797-PA"/>
    </source>
</evidence>
<evidence type="ECO:0000256" key="1">
    <source>
        <dbReference type="SAM" id="Phobius"/>
    </source>
</evidence>
<feature type="transmembrane region" description="Helical" evidence="1">
    <location>
        <begin position="36"/>
        <end position="56"/>
    </location>
</feature>
<feature type="transmembrane region" description="Helical" evidence="1">
    <location>
        <begin position="6"/>
        <end position="29"/>
    </location>
</feature>
<name>A0A1A9VPX1_GLOAU</name>
<evidence type="ECO:0000313" key="3">
    <source>
        <dbReference type="Proteomes" id="UP000078200"/>
    </source>
</evidence>
<dbReference type="AlphaFoldDB" id="A0A1A9VPX1"/>
<organism evidence="2 3">
    <name type="scientific">Glossina austeni</name>
    <name type="common">Savannah tsetse fly</name>
    <dbReference type="NCBI Taxonomy" id="7395"/>
    <lineage>
        <taxon>Eukaryota</taxon>
        <taxon>Metazoa</taxon>
        <taxon>Ecdysozoa</taxon>
        <taxon>Arthropoda</taxon>
        <taxon>Hexapoda</taxon>
        <taxon>Insecta</taxon>
        <taxon>Pterygota</taxon>
        <taxon>Neoptera</taxon>
        <taxon>Endopterygota</taxon>
        <taxon>Diptera</taxon>
        <taxon>Brachycera</taxon>
        <taxon>Muscomorpha</taxon>
        <taxon>Hippoboscoidea</taxon>
        <taxon>Glossinidae</taxon>
        <taxon>Glossina</taxon>
    </lineage>
</organism>
<dbReference type="Proteomes" id="UP000078200">
    <property type="component" value="Unassembled WGS sequence"/>
</dbReference>
<proteinExistence type="predicted"/>
<protein>
    <submittedName>
        <fullName evidence="2">Uncharacterized protein</fullName>
    </submittedName>
</protein>
<dbReference type="VEuPathDB" id="VectorBase:GAUT043797"/>
<sequence>MGPFQIFGKTIHHLCDAVIGLLVSLLLFLAKEFVKFCLVLFLAYIIASAIFCTWSEPVNGSNRVQRYGQKNAMNNSRLSAGNLEGSFSKYPFIVEIPSKSYADSSSQSKGPSVLRRGGKSCFFEVPGDEERFFGLVPSDFLAATRLVSPKLRPFTLSFEALGAGGAAGVGCAVVPAGSIGSASRAGKACGLSFSSTTRSTACLALLVAVGTRDIVVKRFPAQAEMVLCKHDRSVMRPFNPPNIPVNKLSP</sequence>
<keyword evidence="1" id="KW-1133">Transmembrane helix</keyword>
<reference evidence="2" key="1">
    <citation type="submission" date="2020-05" db="UniProtKB">
        <authorList>
            <consortium name="EnsemblMetazoa"/>
        </authorList>
    </citation>
    <scope>IDENTIFICATION</scope>
    <source>
        <strain evidence="2">TTRI</strain>
    </source>
</reference>
<accession>A0A1A9VPX1</accession>
<keyword evidence="1" id="KW-0812">Transmembrane</keyword>